<evidence type="ECO:0000259" key="11">
    <source>
        <dbReference type="SMART" id="SM01287"/>
    </source>
</evidence>
<comment type="similarity">
    <text evidence="1 10">Belongs to the peptidase M24 family. SPT16 subfamily.</text>
</comment>
<evidence type="ECO:0000313" key="12">
    <source>
        <dbReference type="EMBL" id="KAJ8968565.1"/>
    </source>
</evidence>
<reference evidence="12" key="1">
    <citation type="journal article" date="2023" name="Insect Mol. Biol.">
        <title>Genome sequencing provides insights into the evolution of gene families encoding plant cell wall-degrading enzymes in longhorned beetles.</title>
        <authorList>
            <person name="Shin N.R."/>
            <person name="Okamura Y."/>
            <person name="Kirsch R."/>
            <person name="Pauchet Y."/>
        </authorList>
    </citation>
    <scope>NUCLEOTIDE SEQUENCE</scope>
    <source>
        <strain evidence="12">RBIC_L_NR</strain>
    </source>
</reference>
<comment type="subcellular location">
    <subcellularLocation>
        <location evidence="10">Nucleus</location>
    </subcellularLocation>
    <subcellularLocation>
        <location evidence="10">Chromosome</location>
    </subcellularLocation>
</comment>
<sequence>MTKQEIEFDTPFRELGFPGAPFRSTVLLQPTSGCLVNLTEWPPFVITLEDVELVHFERVQFHLKNFDMVFVFKDYHRKTAMVNAIPMNMLDHVKEWLNSCDIR</sequence>
<keyword evidence="4 10" id="KW-0227">DNA damage</keyword>
<evidence type="ECO:0000313" key="13">
    <source>
        <dbReference type="Proteomes" id="UP001162156"/>
    </source>
</evidence>
<comment type="caution">
    <text evidence="12">The sequence shown here is derived from an EMBL/GenBank/DDBJ whole genome shotgun (WGS) entry which is preliminary data.</text>
</comment>
<feature type="domain" description="Histone chaperone RTT106/FACT complex subunit SPT16-like middle" evidence="11">
    <location>
        <begin position="17"/>
        <end position="103"/>
    </location>
</feature>
<evidence type="ECO:0000256" key="6">
    <source>
        <dbReference type="ARBA" id="ARBA00023054"/>
    </source>
</evidence>
<dbReference type="InterPro" id="IPR011993">
    <property type="entry name" value="PH-like_dom_sf"/>
</dbReference>
<protein>
    <recommendedName>
        <fullName evidence="10">FACT complex subunit</fullName>
    </recommendedName>
</protein>
<dbReference type="EMBL" id="JANEYF010000676">
    <property type="protein sequence ID" value="KAJ8968565.1"/>
    <property type="molecule type" value="Genomic_DNA"/>
</dbReference>
<dbReference type="Pfam" id="PF08512">
    <property type="entry name" value="Rttp106-like_middle"/>
    <property type="match status" value="1"/>
</dbReference>
<comment type="subunit">
    <text evidence="10">Component of the FACT complex.</text>
</comment>
<evidence type="ECO:0000256" key="1">
    <source>
        <dbReference type="ARBA" id="ARBA00010779"/>
    </source>
</evidence>
<dbReference type="FunFam" id="2.30.29.30:FF:000017">
    <property type="entry name" value="FACT complex subunit SPT16"/>
    <property type="match status" value="1"/>
</dbReference>
<dbReference type="SMART" id="SM01287">
    <property type="entry name" value="Rtt106"/>
    <property type="match status" value="1"/>
</dbReference>
<dbReference type="GO" id="GO:0006260">
    <property type="term" value="P:DNA replication"/>
    <property type="evidence" value="ECO:0007669"/>
    <property type="project" value="UniProtKB-KW"/>
</dbReference>
<evidence type="ECO:0000256" key="9">
    <source>
        <dbReference type="ARBA" id="ARBA00023242"/>
    </source>
</evidence>
<organism evidence="12 13">
    <name type="scientific">Rhamnusium bicolor</name>
    <dbReference type="NCBI Taxonomy" id="1586634"/>
    <lineage>
        <taxon>Eukaryota</taxon>
        <taxon>Metazoa</taxon>
        <taxon>Ecdysozoa</taxon>
        <taxon>Arthropoda</taxon>
        <taxon>Hexapoda</taxon>
        <taxon>Insecta</taxon>
        <taxon>Pterygota</taxon>
        <taxon>Neoptera</taxon>
        <taxon>Endopterygota</taxon>
        <taxon>Coleoptera</taxon>
        <taxon>Polyphaga</taxon>
        <taxon>Cucujiformia</taxon>
        <taxon>Chrysomeloidea</taxon>
        <taxon>Cerambycidae</taxon>
        <taxon>Lepturinae</taxon>
        <taxon>Rhagiini</taxon>
        <taxon>Rhamnusium</taxon>
    </lineage>
</organism>
<evidence type="ECO:0000256" key="3">
    <source>
        <dbReference type="ARBA" id="ARBA00022705"/>
    </source>
</evidence>
<evidence type="ECO:0000256" key="7">
    <source>
        <dbReference type="ARBA" id="ARBA00023163"/>
    </source>
</evidence>
<dbReference type="PANTHER" id="PTHR13980:SF15">
    <property type="entry name" value="FACT COMPLEX SUBUNIT SPT16"/>
    <property type="match status" value="1"/>
</dbReference>
<gene>
    <name evidence="12" type="ORF">NQ314_002229</name>
</gene>
<evidence type="ECO:0000256" key="8">
    <source>
        <dbReference type="ARBA" id="ARBA00023204"/>
    </source>
</evidence>
<name>A0AAV8ZQ40_9CUCU</name>
<keyword evidence="6" id="KW-0175">Coiled coil</keyword>
<evidence type="ECO:0000256" key="5">
    <source>
        <dbReference type="ARBA" id="ARBA00023015"/>
    </source>
</evidence>
<keyword evidence="3 10" id="KW-0235">DNA replication</keyword>
<keyword evidence="2 10" id="KW-0158">Chromosome</keyword>
<dbReference type="GO" id="GO:0006281">
    <property type="term" value="P:DNA repair"/>
    <property type="evidence" value="ECO:0007669"/>
    <property type="project" value="UniProtKB-UniRule"/>
</dbReference>
<keyword evidence="13" id="KW-1185">Reference proteome</keyword>
<keyword evidence="7 10" id="KW-0804">Transcription</keyword>
<accession>A0AAV8ZQ40</accession>
<dbReference type="PANTHER" id="PTHR13980">
    <property type="entry name" value="CDC68 RELATED"/>
    <property type="match status" value="1"/>
</dbReference>
<keyword evidence="9 10" id="KW-0539">Nucleus</keyword>
<dbReference type="GO" id="GO:0035101">
    <property type="term" value="C:FACT complex"/>
    <property type="evidence" value="ECO:0007669"/>
    <property type="project" value="UniProtKB-UniRule"/>
</dbReference>
<proteinExistence type="inferred from homology"/>
<keyword evidence="8 10" id="KW-0234">DNA repair</keyword>
<dbReference type="Gene3D" id="2.30.29.30">
    <property type="entry name" value="Pleckstrin-homology domain (PH domain)/Phosphotyrosine-binding domain (PTB)"/>
    <property type="match status" value="1"/>
</dbReference>
<dbReference type="InterPro" id="IPR040258">
    <property type="entry name" value="Spt16"/>
</dbReference>
<dbReference type="Proteomes" id="UP001162156">
    <property type="component" value="Unassembled WGS sequence"/>
</dbReference>
<dbReference type="InterPro" id="IPR013719">
    <property type="entry name" value="RTT106/SPT16-like_middle_dom"/>
</dbReference>
<dbReference type="GO" id="GO:0031491">
    <property type="term" value="F:nucleosome binding"/>
    <property type="evidence" value="ECO:0007669"/>
    <property type="project" value="TreeGrafter"/>
</dbReference>
<evidence type="ECO:0000256" key="10">
    <source>
        <dbReference type="RuleBase" id="RU367052"/>
    </source>
</evidence>
<evidence type="ECO:0000256" key="4">
    <source>
        <dbReference type="ARBA" id="ARBA00022763"/>
    </source>
</evidence>
<dbReference type="AlphaFoldDB" id="A0AAV8ZQ40"/>
<keyword evidence="5 10" id="KW-0805">Transcription regulation</keyword>
<comment type="function">
    <text evidence="10">Component of the FACT complex, a general chromatin factor that acts to reorganize nucleosomes. The FACT complex is involved in multiple processes that require DNA as a template such as mRNA elongation, DNA replication and DNA repair. During transcription elongation the FACT complex acts as a histone chaperone that both destabilizes and restores nucleosomal structure. It facilitates the passage of RNA polymerase II and transcription by promoting the dissociation of one histone H2A-H2B dimer from the nucleosome, then subsequently promotes the reestablishment of the nucleosome following the passage of RNA polymerase II.</text>
</comment>
<evidence type="ECO:0000256" key="2">
    <source>
        <dbReference type="ARBA" id="ARBA00022454"/>
    </source>
</evidence>
<dbReference type="GO" id="GO:0006368">
    <property type="term" value="P:transcription elongation by RNA polymerase II"/>
    <property type="evidence" value="ECO:0007669"/>
    <property type="project" value="TreeGrafter"/>
</dbReference>